<protein>
    <recommendedName>
        <fullName evidence="3">Transposase domain</fullName>
    </recommendedName>
</protein>
<evidence type="ECO:0000313" key="2">
    <source>
        <dbReference type="Proteomes" id="UP000199050"/>
    </source>
</evidence>
<gene>
    <name evidence="1" type="ORF">SAMN05216192_11694</name>
</gene>
<evidence type="ECO:0000313" key="1">
    <source>
        <dbReference type="EMBL" id="SDJ39945.1"/>
    </source>
</evidence>
<organism evidence="1 2">
    <name type="scientific">Paenibacillus typhae</name>
    <dbReference type="NCBI Taxonomy" id="1174501"/>
    <lineage>
        <taxon>Bacteria</taxon>
        <taxon>Bacillati</taxon>
        <taxon>Bacillota</taxon>
        <taxon>Bacilli</taxon>
        <taxon>Bacillales</taxon>
        <taxon>Paenibacillaceae</taxon>
        <taxon>Paenibacillus</taxon>
    </lineage>
</organism>
<sequence>MRPENKYCQIFEHLDLAPVLHVLRKKNHRGRPQELNIPAMIYSLLISKMEGIEFVS</sequence>
<evidence type="ECO:0008006" key="3">
    <source>
        <dbReference type="Google" id="ProtNLM"/>
    </source>
</evidence>
<dbReference type="AlphaFoldDB" id="A0A1G8TGA9"/>
<feature type="non-terminal residue" evidence="1">
    <location>
        <position position="56"/>
    </location>
</feature>
<accession>A0A1G8TGA9</accession>
<dbReference type="Proteomes" id="UP000199050">
    <property type="component" value="Unassembled WGS sequence"/>
</dbReference>
<keyword evidence="2" id="KW-1185">Reference proteome</keyword>
<dbReference type="EMBL" id="FNDX01000016">
    <property type="protein sequence ID" value="SDJ39945.1"/>
    <property type="molecule type" value="Genomic_DNA"/>
</dbReference>
<name>A0A1G8TGA9_9BACL</name>
<reference evidence="2" key="1">
    <citation type="submission" date="2016-10" db="EMBL/GenBank/DDBJ databases">
        <authorList>
            <person name="Varghese N."/>
            <person name="Submissions S."/>
        </authorList>
    </citation>
    <scope>NUCLEOTIDE SEQUENCE [LARGE SCALE GENOMIC DNA]</scope>
    <source>
        <strain evidence="2">CGMCC 1.11012</strain>
    </source>
</reference>
<proteinExistence type="predicted"/>